<dbReference type="RefSeq" id="WP_138931770.1">
    <property type="nucleotide sequence ID" value="NZ_SWMU01000002.1"/>
</dbReference>
<dbReference type="OrthoDB" id="9805588at2"/>
<keyword evidence="3" id="KW-1185">Reference proteome</keyword>
<sequence>MQTEIERKFLVKSDGFKKDAHQFYDIKQGFLNRDPQRTVRIRIKNQKGFITVKGLSSKDGLSRLEWEKEIDLKDAQELLDLCEMPIIYKTRHEVTVGKHTFEIDEFKGKHQGLIIAEIELQHQKENFIKPDWLGEEVTGNKAYYNSQL</sequence>
<evidence type="ECO:0000313" key="2">
    <source>
        <dbReference type="EMBL" id="TKS56668.1"/>
    </source>
</evidence>
<dbReference type="Pfam" id="PF01928">
    <property type="entry name" value="CYTH"/>
    <property type="match status" value="1"/>
</dbReference>
<dbReference type="InterPro" id="IPR012042">
    <property type="entry name" value="NeuTTM/CthTTM-like"/>
</dbReference>
<dbReference type="PANTHER" id="PTHR40114:SF1">
    <property type="entry name" value="SLR0698 PROTEIN"/>
    <property type="match status" value="1"/>
</dbReference>
<dbReference type="PIRSF" id="PIRSF016487">
    <property type="entry name" value="CYTH_UCP016487"/>
    <property type="match status" value="1"/>
</dbReference>
<dbReference type="Proteomes" id="UP000306552">
    <property type="component" value="Unassembled WGS sequence"/>
</dbReference>
<dbReference type="AlphaFoldDB" id="A0A4U5TTQ2"/>
<protein>
    <submittedName>
        <fullName evidence="2">CYTH domain-containing protein</fullName>
    </submittedName>
</protein>
<comment type="caution">
    <text evidence="2">The sequence shown here is derived from an EMBL/GenBank/DDBJ whole genome shotgun (WGS) entry which is preliminary data.</text>
</comment>
<name>A0A4U5TTQ2_9FLAO</name>
<accession>A0A4U5TTQ2</accession>
<gene>
    <name evidence="2" type="ORF">FCN74_06465</name>
</gene>
<dbReference type="PROSITE" id="PS51707">
    <property type="entry name" value="CYTH"/>
    <property type="match status" value="1"/>
</dbReference>
<dbReference type="CDD" id="cd07891">
    <property type="entry name" value="CYTH-like_CthTTM-like_1"/>
    <property type="match status" value="1"/>
</dbReference>
<dbReference type="PANTHER" id="PTHR40114">
    <property type="entry name" value="SLR0698 PROTEIN"/>
    <property type="match status" value="1"/>
</dbReference>
<dbReference type="Gene3D" id="2.40.320.10">
    <property type="entry name" value="Hypothetical Protein Pfu-838710-001"/>
    <property type="match status" value="1"/>
</dbReference>
<dbReference type="InterPro" id="IPR023577">
    <property type="entry name" value="CYTH_domain"/>
</dbReference>
<dbReference type="SMART" id="SM01118">
    <property type="entry name" value="CYTH"/>
    <property type="match status" value="1"/>
</dbReference>
<evidence type="ECO:0000313" key="3">
    <source>
        <dbReference type="Proteomes" id="UP000306552"/>
    </source>
</evidence>
<evidence type="ECO:0000259" key="1">
    <source>
        <dbReference type="PROSITE" id="PS51707"/>
    </source>
</evidence>
<dbReference type="EMBL" id="SWMU01000002">
    <property type="protein sequence ID" value="TKS56668.1"/>
    <property type="molecule type" value="Genomic_DNA"/>
</dbReference>
<dbReference type="InterPro" id="IPR033469">
    <property type="entry name" value="CYTH-like_dom_sf"/>
</dbReference>
<proteinExistence type="predicted"/>
<reference evidence="2 3" key="1">
    <citation type="submission" date="2019-04" db="EMBL/GenBank/DDBJ databases">
        <title>Psychroflexus halotolerans sp. nov., isolated from a marine solar saltern.</title>
        <authorList>
            <person name="Feng X."/>
        </authorList>
    </citation>
    <scope>NUCLEOTIDE SEQUENCE [LARGE SCALE GENOMIC DNA]</scope>
    <source>
        <strain evidence="2 3">WDS2C27</strain>
    </source>
</reference>
<dbReference type="SUPFAM" id="SSF55154">
    <property type="entry name" value="CYTH-like phosphatases"/>
    <property type="match status" value="1"/>
</dbReference>
<organism evidence="2 3">
    <name type="scientific">Mesohalobacter halotolerans</name>
    <dbReference type="NCBI Taxonomy" id="1883405"/>
    <lineage>
        <taxon>Bacteria</taxon>
        <taxon>Pseudomonadati</taxon>
        <taxon>Bacteroidota</taxon>
        <taxon>Flavobacteriia</taxon>
        <taxon>Flavobacteriales</taxon>
        <taxon>Flavobacteriaceae</taxon>
        <taxon>Mesohalobacter</taxon>
    </lineage>
</organism>
<feature type="domain" description="CYTH" evidence="1">
    <location>
        <begin position="2"/>
        <end position="148"/>
    </location>
</feature>